<sequence length="279" mass="30849">MKKLLQLFILILGISVSAQIQAPQPSPSAKVEQVVGLTTVTLDYSRPAMRGRTIFGDLVPFGEIWRTGANENTVIGFSDDVEIQGQTLKAGKYAIYTIPNKDSWDVMFYKSTNNWGNPQNWDDNMVALKAKAEVVEMPMEMQSFTILIDELANDGANLNFLWENTVAYLQFSVPTDAKTMASIDRVMSGPGAGDFYAAAAYYHDADKDLNKAWDWINKAIEANPNAYWMLRKKSLIAADLGKKDEAIAAAKKSLAAAEKAGNKDYVKMNKDSLAEWGAK</sequence>
<dbReference type="STRING" id="1334022.SAMN04487907_10987"/>
<proteinExistence type="predicted"/>
<dbReference type="OrthoDB" id="187854at2"/>
<name>A0A1I1M9P8_9FLAO</name>
<dbReference type="InterPro" id="IPR011990">
    <property type="entry name" value="TPR-like_helical_dom_sf"/>
</dbReference>
<keyword evidence="3" id="KW-1185">Reference proteome</keyword>
<accession>A0A1I1M9P8</accession>
<reference evidence="3" key="1">
    <citation type="submission" date="2016-10" db="EMBL/GenBank/DDBJ databases">
        <authorList>
            <person name="Varghese N."/>
            <person name="Submissions S."/>
        </authorList>
    </citation>
    <scope>NUCLEOTIDE SEQUENCE [LARGE SCALE GENOMIC DNA]</scope>
    <source>
        <strain evidence="3">DSM 24499</strain>
    </source>
</reference>
<dbReference type="Pfam" id="PF11138">
    <property type="entry name" value="DUF2911"/>
    <property type="match status" value="1"/>
</dbReference>
<dbReference type="Proteomes" id="UP000199438">
    <property type="component" value="Unassembled WGS sequence"/>
</dbReference>
<keyword evidence="1" id="KW-0732">Signal</keyword>
<evidence type="ECO:0000256" key="1">
    <source>
        <dbReference type="SAM" id="SignalP"/>
    </source>
</evidence>
<gene>
    <name evidence="2" type="ORF">SAMN04487907_10987</name>
</gene>
<dbReference type="EMBL" id="FOKV01000009">
    <property type="protein sequence ID" value="SFC81522.1"/>
    <property type="molecule type" value="Genomic_DNA"/>
</dbReference>
<feature type="chain" id="PRO_5011744224" description="DUF2911 domain-containing protein" evidence="1">
    <location>
        <begin position="23"/>
        <end position="279"/>
    </location>
</feature>
<dbReference type="SUPFAM" id="SSF48452">
    <property type="entry name" value="TPR-like"/>
    <property type="match status" value="1"/>
</dbReference>
<dbReference type="AlphaFoldDB" id="A0A1I1M9P8"/>
<evidence type="ECO:0000313" key="3">
    <source>
        <dbReference type="Proteomes" id="UP000199438"/>
    </source>
</evidence>
<dbReference type="Gene3D" id="1.25.40.10">
    <property type="entry name" value="Tetratricopeptide repeat domain"/>
    <property type="match status" value="1"/>
</dbReference>
<evidence type="ECO:0000313" key="2">
    <source>
        <dbReference type="EMBL" id="SFC81522.1"/>
    </source>
</evidence>
<dbReference type="RefSeq" id="WP_092544430.1">
    <property type="nucleotide sequence ID" value="NZ_FOKV01000009.1"/>
</dbReference>
<evidence type="ECO:0008006" key="4">
    <source>
        <dbReference type="Google" id="ProtNLM"/>
    </source>
</evidence>
<organism evidence="2 3">
    <name type="scientific">Zunongwangia mangrovi</name>
    <dbReference type="NCBI Taxonomy" id="1334022"/>
    <lineage>
        <taxon>Bacteria</taxon>
        <taxon>Pseudomonadati</taxon>
        <taxon>Bacteroidota</taxon>
        <taxon>Flavobacteriia</taxon>
        <taxon>Flavobacteriales</taxon>
        <taxon>Flavobacteriaceae</taxon>
        <taxon>Zunongwangia</taxon>
    </lineage>
</organism>
<protein>
    <recommendedName>
        <fullName evidence="4">DUF2911 domain-containing protein</fullName>
    </recommendedName>
</protein>
<feature type="signal peptide" evidence="1">
    <location>
        <begin position="1"/>
        <end position="22"/>
    </location>
</feature>
<dbReference type="InterPro" id="IPR021314">
    <property type="entry name" value="DUF2911"/>
</dbReference>